<protein>
    <recommendedName>
        <fullName evidence="5">HMG box domain-containing protein</fullName>
    </recommendedName>
</protein>
<reference evidence="6" key="1">
    <citation type="journal article" date="2020" name="Fungal Divers.">
        <title>Resolving the Mortierellaceae phylogeny through synthesis of multi-gene phylogenetics and phylogenomics.</title>
        <authorList>
            <person name="Vandepol N."/>
            <person name="Liber J."/>
            <person name="Desiro A."/>
            <person name="Na H."/>
            <person name="Kennedy M."/>
            <person name="Barry K."/>
            <person name="Grigoriev I.V."/>
            <person name="Miller A.N."/>
            <person name="O'Donnell K."/>
            <person name="Stajich J.E."/>
            <person name="Bonito G."/>
        </authorList>
    </citation>
    <scope>NUCLEOTIDE SEQUENCE</scope>
    <source>
        <strain evidence="6">NVP60</strain>
    </source>
</reference>
<evidence type="ECO:0000313" key="7">
    <source>
        <dbReference type="Proteomes" id="UP000823405"/>
    </source>
</evidence>
<dbReference type="Gene3D" id="1.10.30.10">
    <property type="entry name" value="High mobility group box domain"/>
    <property type="match status" value="1"/>
</dbReference>
<proteinExistence type="predicted"/>
<dbReference type="OrthoDB" id="6247875at2759"/>
<feature type="DNA-binding region" description="HMG box" evidence="3">
    <location>
        <begin position="46"/>
        <end position="110"/>
    </location>
</feature>
<dbReference type="CDD" id="cd01389">
    <property type="entry name" value="HMG-box_ROX1-like"/>
    <property type="match status" value="1"/>
</dbReference>
<keyword evidence="1 3" id="KW-0238">DNA-binding</keyword>
<feature type="region of interest" description="Disordered" evidence="4">
    <location>
        <begin position="139"/>
        <end position="238"/>
    </location>
</feature>
<feature type="compositionally biased region" description="Basic and acidic residues" evidence="4">
    <location>
        <begin position="207"/>
        <end position="222"/>
    </location>
</feature>
<dbReference type="InterPro" id="IPR009071">
    <property type="entry name" value="HMG_box_dom"/>
</dbReference>
<dbReference type="SUPFAM" id="SSF47095">
    <property type="entry name" value="HMG-box"/>
    <property type="match status" value="1"/>
</dbReference>
<sequence length="515" mass="56523">MKSVNAKFSYSKGANQAHSSHDPKISNKSKTSFKSSTPGKVKMVKIPRPPNSFILYRKDNAYKYGRMVATELSAKMALAWRRETPERRKYYANLAKLAKENHKLMHPDYKFTPVQRGTGKLAMKAAALKAAKETAMEANHRLPVQAGELRQISSGSSKRRAPKKTSRSFGHSALATPSPSPSASSSPSPPPEIERTTPANRPRRNIQRPERFSPCGYRERPFHSGRIKSTRSPDPECSVSPSLFFSNHSEQSSSRASKTIKSSVSSRSLTCATSSQPCQQCHEGSSDNCVDFEDLAFSDASLSSEEDDEDDSDYGTKRMTLCSSDVKHELFSRSECAKTLDRPRSSSFQSQEPLFFDTTFTSPYTLENFEPECLPRSDYQWPVSTLLGSFGAPPAGSHVHPSQMLFSEYILTPGLEEPIIDFAEYANFDAQDNADVKVEAGSSESGSRPLNLTVDPIASSVAAAASGPSFPMDSRIPLSLLSLTTETARAMENMTLSSAATSSDKDDKTRAAKEN</sequence>
<dbReference type="GO" id="GO:0001228">
    <property type="term" value="F:DNA-binding transcription activator activity, RNA polymerase II-specific"/>
    <property type="evidence" value="ECO:0007669"/>
    <property type="project" value="TreeGrafter"/>
</dbReference>
<dbReference type="InterPro" id="IPR050140">
    <property type="entry name" value="SRY-related_HMG-box_TF-like"/>
</dbReference>
<evidence type="ECO:0000256" key="4">
    <source>
        <dbReference type="SAM" id="MobiDB-lite"/>
    </source>
</evidence>
<evidence type="ECO:0000256" key="1">
    <source>
        <dbReference type="ARBA" id="ARBA00023125"/>
    </source>
</evidence>
<feature type="compositionally biased region" description="Low complexity" evidence="4">
    <location>
        <begin position="26"/>
        <end position="40"/>
    </location>
</feature>
<evidence type="ECO:0000313" key="6">
    <source>
        <dbReference type="EMBL" id="KAG0317990.1"/>
    </source>
</evidence>
<dbReference type="GO" id="GO:0005634">
    <property type="term" value="C:nucleus"/>
    <property type="evidence" value="ECO:0007669"/>
    <property type="project" value="UniProtKB-UniRule"/>
</dbReference>
<dbReference type="GO" id="GO:0030154">
    <property type="term" value="P:cell differentiation"/>
    <property type="evidence" value="ECO:0007669"/>
    <property type="project" value="TreeGrafter"/>
</dbReference>
<evidence type="ECO:0000256" key="2">
    <source>
        <dbReference type="ARBA" id="ARBA00023163"/>
    </source>
</evidence>
<dbReference type="SMART" id="SM00398">
    <property type="entry name" value="HMG"/>
    <property type="match status" value="1"/>
</dbReference>
<keyword evidence="3" id="KW-0539">Nucleus</keyword>
<name>A0A9P6UT12_9FUNG</name>
<feature type="domain" description="HMG box" evidence="5">
    <location>
        <begin position="46"/>
        <end position="110"/>
    </location>
</feature>
<dbReference type="GO" id="GO:0000978">
    <property type="term" value="F:RNA polymerase II cis-regulatory region sequence-specific DNA binding"/>
    <property type="evidence" value="ECO:0007669"/>
    <property type="project" value="TreeGrafter"/>
</dbReference>
<dbReference type="Pfam" id="PF00505">
    <property type="entry name" value="HMG_box"/>
    <property type="match status" value="1"/>
</dbReference>
<keyword evidence="7" id="KW-1185">Reference proteome</keyword>
<feature type="region of interest" description="Disordered" evidence="4">
    <location>
        <begin position="493"/>
        <end position="515"/>
    </location>
</feature>
<dbReference type="EMBL" id="JAAAIN010000214">
    <property type="protein sequence ID" value="KAG0317990.1"/>
    <property type="molecule type" value="Genomic_DNA"/>
</dbReference>
<evidence type="ECO:0000259" key="5">
    <source>
        <dbReference type="PROSITE" id="PS50118"/>
    </source>
</evidence>
<organism evidence="6 7">
    <name type="scientific">Linnemannia gamsii</name>
    <dbReference type="NCBI Taxonomy" id="64522"/>
    <lineage>
        <taxon>Eukaryota</taxon>
        <taxon>Fungi</taxon>
        <taxon>Fungi incertae sedis</taxon>
        <taxon>Mucoromycota</taxon>
        <taxon>Mortierellomycotina</taxon>
        <taxon>Mortierellomycetes</taxon>
        <taxon>Mortierellales</taxon>
        <taxon>Mortierellaceae</taxon>
        <taxon>Linnemannia</taxon>
    </lineage>
</organism>
<accession>A0A9P6UT12</accession>
<dbReference type="PANTHER" id="PTHR10270">
    <property type="entry name" value="SOX TRANSCRIPTION FACTOR"/>
    <property type="match status" value="1"/>
</dbReference>
<gene>
    <name evidence="6" type="ORF">BGZ97_004523</name>
</gene>
<dbReference type="Proteomes" id="UP000823405">
    <property type="component" value="Unassembled WGS sequence"/>
</dbReference>
<feature type="compositionally biased region" description="Basic residues" evidence="4">
    <location>
        <begin position="157"/>
        <end position="166"/>
    </location>
</feature>
<comment type="caution">
    <text evidence="6">The sequence shown here is derived from an EMBL/GenBank/DDBJ whole genome shotgun (WGS) entry which is preliminary data.</text>
</comment>
<feature type="compositionally biased region" description="Basic and acidic residues" evidence="4">
    <location>
        <begin position="503"/>
        <end position="515"/>
    </location>
</feature>
<feature type="compositionally biased region" description="Polar residues" evidence="4">
    <location>
        <begin position="1"/>
        <end position="18"/>
    </location>
</feature>
<dbReference type="PROSITE" id="PS50118">
    <property type="entry name" value="HMG_BOX_2"/>
    <property type="match status" value="1"/>
</dbReference>
<keyword evidence="2" id="KW-0804">Transcription</keyword>
<dbReference type="PANTHER" id="PTHR10270:SF161">
    <property type="entry name" value="SEX-DETERMINING REGION Y PROTEIN"/>
    <property type="match status" value="1"/>
</dbReference>
<feature type="region of interest" description="Disordered" evidence="4">
    <location>
        <begin position="1"/>
        <end position="45"/>
    </location>
</feature>
<dbReference type="InterPro" id="IPR036910">
    <property type="entry name" value="HMG_box_dom_sf"/>
</dbReference>
<evidence type="ECO:0000256" key="3">
    <source>
        <dbReference type="PROSITE-ProRule" id="PRU00267"/>
    </source>
</evidence>
<dbReference type="AlphaFoldDB" id="A0A9P6UT12"/>